<dbReference type="SUPFAM" id="SSF53254">
    <property type="entry name" value="Phosphoglycerate mutase-like"/>
    <property type="match status" value="1"/>
</dbReference>
<reference evidence="3 4" key="1">
    <citation type="submission" date="2011-10" db="EMBL/GenBank/DDBJ databases">
        <title>Genome sequence of Gluconobacter morbifer G707, isolated from Drosophila gut.</title>
        <authorList>
            <person name="Lee W.-J."/>
            <person name="Kim E.-K."/>
        </authorList>
    </citation>
    <scope>NUCLEOTIDE SEQUENCE [LARGE SCALE GENOMIC DNA]</scope>
    <source>
        <strain evidence="3 4">G707</strain>
    </source>
</reference>
<organism evidence="3 4">
    <name type="scientific">Gluconobacter morbifer G707</name>
    <dbReference type="NCBI Taxonomy" id="1088869"/>
    <lineage>
        <taxon>Bacteria</taxon>
        <taxon>Pseudomonadati</taxon>
        <taxon>Pseudomonadota</taxon>
        <taxon>Alphaproteobacteria</taxon>
        <taxon>Acetobacterales</taxon>
        <taxon>Acetobacteraceae</taxon>
        <taxon>Gluconobacter</taxon>
    </lineage>
</organism>
<name>G6XJH4_9PROT</name>
<dbReference type="OrthoDB" id="9781415at2"/>
<feature type="binding site" evidence="2">
    <location>
        <begin position="13"/>
        <end position="20"/>
    </location>
    <ligand>
        <name>substrate</name>
    </ligand>
</feature>
<dbReference type="AlphaFoldDB" id="G6XJH4"/>
<dbReference type="RefSeq" id="WP_008851993.1">
    <property type="nucleotide sequence ID" value="NZ_AGQV01000005.1"/>
</dbReference>
<dbReference type="SMART" id="SM00855">
    <property type="entry name" value="PGAM"/>
    <property type="match status" value="1"/>
</dbReference>
<feature type="active site" description="Tele-phosphohistidine intermediate" evidence="1">
    <location>
        <position position="14"/>
    </location>
</feature>
<dbReference type="GO" id="GO:0016791">
    <property type="term" value="F:phosphatase activity"/>
    <property type="evidence" value="ECO:0007669"/>
    <property type="project" value="TreeGrafter"/>
</dbReference>
<dbReference type="PATRIC" id="fig|1088869.3.peg.1842"/>
<dbReference type="Proteomes" id="UP000004949">
    <property type="component" value="Unassembled WGS sequence"/>
</dbReference>
<evidence type="ECO:0000256" key="1">
    <source>
        <dbReference type="PIRSR" id="PIRSR613078-1"/>
    </source>
</evidence>
<comment type="caution">
    <text evidence="3">The sequence shown here is derived from an EMBL/GenBank/DDBJ whole genome shotgun (WGS) entry which is preliminary data.</text>
</comment>
<dbReference type="STRING" id="1088869.GMO_18460"/>
<accession>G6XJH4</accession>
<feature type="active site" description="Proton donor/acceptor" evidence="1">
    <location>
        <position position="99"/>
    </location>
</feature>
<proteinExistence type="predicted"/>
<protein>
    <submittedName>
        <fullName evidence="3">Phosphoglycerate mutase 2</fullName>
    </submittedName>
</protein>
<dbReference type="GO" id="GO:0005737">
    <property type="term" value="C:cytoplasm"/>
    <property type="evidence" value="ECO:0007669"/>
    <property type="project" value="TreeGrafter"/>
</dbReference>
<evidence type="ECO:0000313" key="3">
    <source>
        <dbReference type="EMBL" id="EHH68079.1"/>
    </source>
</evidence>
<evidence type="ECO:0000256" key="2">
    <source>
        <dbReference type="PIRSR" id="PIRSR613078-2"/>
    </source>
</evidence>
<dbReference type="Gene3D" id="3.40.50.1240">
    <property type="entry name" value="Phosphoglycerate mutase-like"/>
    <property type="match status" value="1"/>
</dbReference>
<evidence type="ECO:0000313" key="4">
    <source>
        <dbReference type="Proteomes" id="UP000004949"/>
    </source>
</evidence>
<dbReference type="InterPro" id="IPR013078">
    <property type="entry name" value="His_Pase_superF_clade-1"/>
</dbReference>
<dbReference type="CDD" id="cd07067">
    <property type="entry name" value="HP_PGM_like"/>
    <property type="match status" value="1"/>
</dbReference>
<dbReference type="PANTHER" id="PTHR48100">
    <property type="entry name" value="BROAD-SPECIFICITY PHOSPHATASE YOR283W-RELATED"/>
    <property type="match status" value="1"/>
</dbReference>
<feature type="binding site" evidence="2">
    <location>
        <position position="69"/>
    </location>
    <ligand>
        <name>substrate</name>
    </ligand>
</feature>
<dbReference type="eggNOG" id="COG0406">
    <property type="taxonomic scope" value="Bacteria"/>
</dbReference>
<dbReference type="Pfam" id="PF00300">
    <property type="entry name" value="His_Phos_1"/>
    <property type="match status" value="1"/>
</dbReference>
<dbReference type="InterPro" id="IPR050275">
    <property type="entry name" value="PGM_Phosphatase"/>
</dbReference>
<keyword evidence="4" id="KW-1185">Reference proteome</keyword>
<dbReference type="InterPro" id="IPR029033">
    <property type="entry name" value="His_PPase_superfam"/>
</dbReference>
<dbReference type="EMBL" id="AGQV01000005">
    <property type="protein sequence ID" value="EHH68079.1"/>
    <property type="molecule type" value="Genomic_DNA"/>
</dbReference>
<gene>
    <name evidence="3" type="ORF">GMO_18460</name>
</gene>
<dbReference type="PANTHER" id="PTHR48100:SF59">
    <property type="entry name" value="ADENOSYLCOBALAMIN_ALPHA-RIBAZOLE PHOSPHATASE"/>
    <property type="match status" value="1"/>
</dbReference>
<sequence length="197" mass="22031">MPKLIAKSYWYLRHGETDWNRRGLSQGRTDIPLNETGLMQAQRAGAALASLFQKGQKPFDRIVASPLTRALVTAEYTRNAIREQAEITLPLSVDGDLEEVCFGVKEGEPMGDWYDPWIEEGYTPEGAESFTELTTRAINTINHELQKPGTPLVVAHGALFRGLRAAMGLPVNVRLANAIPMHLVPEKDRWHIDVQDL</sequence>